<name>A0A518K9S1_9BACT</name>
<dbReference type="AlphaFoldDB" id="A0A518K9S1"/>
<dbReference type="Proteomes" id="UP000316426">
    <property type="component" value="Chromosome"/>
</dbReference>
<proteinExistence type="predicted"/>
<keyword evidence="2" id="KW-1185">Reference proteome</keyword>
<protein>
    <submittedName>
        <fullName evidence="1">Uncharacterized protein</fullName>
    </submittedName>
</protein>
<accession>A0A518K9S1</accession>
<sequence length="180" mass="19898">MTVGIRLLSKFDLWQRRGMEPTSFEPFDIESLNPTYHELTLTLPAITAEQVSVAMRGFSYHLTKACGTTALDSPELFAGLIVRTMLMVSGSILKDPEAVLKPLRTPENRPWTPRRVTLLAPSAEETPNNHAAVLDTLCELGASDEDIERLFWMVTVAVAGSLATIGRLPMQEVPSTDSYH</sequence>
<dbReference type="KEGG" id="bmei:Spa11_27400"/>
<reference evidence="1 2" key="1">
    <citation type="submission" date="2019-02" db="EMBL/GenBank/DDBJ databases">
        <title>Deep-cultivation of Planctomycetes and their phenomic and genomic characterization uncovers novel biology.</title>
        <authorList>
            <person name="Wiegand S."/>
            <person name="Jogler M."/>
            <person name="Boedeker C."/>
            <person name="Pinto D."/>
            <person name="Vollmers J."/>
            <person name="Rivas-Marin E."/>
            <person name="Kohn T."/>
            <person name="Peeters S.H."/>
            <person name="Heuer A."/>
            <person name="Rast P."/>
            <person name="Oberbeckmann S."/>
            <person name="Bunk B."/>
            <person name="Jeske O."/>
            <person name="Meyerdierks A."/>
            <person name="Storesund J.E."/>
            <person name="Kallscheuer N."/>
            <person name="Luecker S."/>
            <person name="Lage O.M."/>
            <person name="Pohl T."/>
            <person name="Merkel B.J."/>
            <person name="Hornburger P."/>
            <person name="Mueller R.-W."/>
            <person name="Bruemmer F."/>
            <person name="Labrenz M."/>
            <person name="Spormann A.M."/>
            <person name="Op den Camp H."/>
            <person name="Overmann J."/>
            <person name="Amann R."/>
            <person name="Jetten M.S.M."/>
            <person name="Mascher T."/>
            <person name="Medema M.H."/>
            <person name="Devos D.P."/>
            <person name="Kaster A.-K."/>
            <person name="Ovreas L."/>
            <person name="Rohde M."/>
            <person name="Galperin M.Y."/>
            <person name="Jogler C."/>
        </authorList>
    </citation>
    <scope>NUCLEOTIDE SEQUENCE [LARGE SCALE GENOMIC DNA]</scope>
    <source>
        <strain evidence="1 2">Spa11</strain>
    </source>
</reference>
<evidence type="ECO:0000313" key="1">
    <source>
        <dbReference type="EMBL" id="QDV74536.1"/>
    </source>
</evidence>
<dbReference type="EMBL" id="CP036349">
    <property type="protein sequence ID" value="QDV74536.1"/>
    <property type="molecule type" value="Genomic_DNA"/>
</dbReference>
<organism evidence="1 2">
    <name type="scientific">Botrimarina mediterranea</name>
    <dbReference type="NCBI Taxonomy" id="2528022"/>
    <lineage>
        <taxon>Bacteria</taxon>
        <taxon>Pseudomonadati</taxon>
        <taxon>Planctomycetota</taxon>
        <taxon>Planctomycetia</taxon>
        <taxon>Pirellulales</taxon>
        <taxon>Lacipirellulaceae</taxon>
        <taxon>Botrimarina</taxon>
    </lineage>
</organism>
<evidence type="ECO:0000313" key="2">
    <source>
        <dbReference type="Proteomes" id="UP000316426"/>
    </source>
</evidence>
<gene>
    <name evidence="1" type="ORF">Spa11_27400</name>
</gene>